<sequence>MSGAIGFRHINAHVPREGWKVGLCGEVMQRGGGGGGGNTKRRWVGQSIDWVIRSIDCRSPGPCSLSTSIPITLPQWLVCTPDVTPPKGPNRVHRLWGVKVVSVGNVIFRAVRARDVGGYQLLQNHWWWVRLSFRSSESDSPSLPPPVHLT</sequence>
<protein>
    <submittedName>
        <fullName evidence="1">Uncharacterized protein</fullName>
    </submittedName>
</protein>
<dbReference type="EMBL" id="CP017555">
    <property type="protein sequence ID" value="AOW02985.1"/>
    <property type="molecule type" value="Genomic_DNA"/>
</dbReference>
<dbReference type="VEuPathDB" id="FungiDB:YALI1_C23950g"/>
<dbReference type="GeneID" id="94583067"/>
<evidence type="ECO:0000313" key="1">
    <source>
        <dbReference type="EMBL" id="AOW02985.1"/>
    </source>
</evidence>
<reference evidence="1 2" key="1">
    <citation type="journal article" date="2016" name="PLoS ONE">
        <title>Sequence Assembly of Yarrowia lipolytica Strain W29/CLIB89 Shows Transposable Element Diversity.</title>
        <authorList>
            <person name="Magnan C."/>
            <person name="Yu J."/>
            <person name="Chang I."/>
            <person name="Jahn E."/>
            <person name="Kanomata Y."/>
            <person name="Wu J."/>
            <person name="Zeller M."/>
            <person name="Oakes M."/>
            <person name="Baldi P."/>
            <person name="Sandmeyer S."/>
        </authorList>
    </citation>
    <scope>NUCLEOTIDE SEQUENCE [LARGE SCALE GENOMIC DNA]</scope>
    <source>
        <strain evidence="2">CLIB89(W29)</strain>
    </source>
</reference>
<gene>
    <name evidence="1" type="ORF">YALI1_C23950g</name>
</gene>
<accession>A0A1D8NBH4</accession>
<dbReference type="RefSeq" id="XP_068138542.1">
    <property type="nucleotide sequence ID" value="XM_068282441.1"/>
</dbReference>
<evidence type="ECO:0000313" key="2">
    <source>
        <dbReference type="Proteomes" id="UP000182444"/>
    </source>
</evidence>
<dbReference type="AlphaFoldDB" id="A0A1D8NBH4"/>
<proteinExistence type="predicted"/>
<organism evidence="1 2">
    <name type="scientific">Yarrowia lipolytica</name>
    <name type="common">Candida lipolytica</name>
    <dbReference type="NCBI Taxonomy" id="4952"/>
    <lineage>
        <taxon>Eukaryota</taxon>
        <taxon>Fungi</taxon>
        <taxon>Dikarya</taxon>
        <taxon>Ascomycota</taxon>
        <taxon>Saccharomycotina</taxon>
        <taxon>Dipodascomycetes</taxon>
        <taxon>Dipodascales</taxon>
        <taxon>Dipodascales incertae sedis</taxon>
        <taxon>Yarrowia</taxon>
    </lineage>
</organism>
<name>A0A1D8NBH4_YARLL</name>
<dbReference type="Proteomes" id="UP000182444">
    <property type="component" value="Chromosome 1C"/>
</dbReference>